<dbReference type="InterPro" id="IPR016032">
    <property type="entry name" value="Sig_transdc_resp-reg_C-effctor"/>
</dbReference>
<dbReference type="Pfam" id="PF00072">
    <property type="entry name" value="Response_reg"/>
    <property type="match status" value="1"/>
</dbReference>
<feature type="modified residue" description="4-aspartylphosphate" evidence="3">
    <location>
        <position position="55"/>
    </location>
</feature>
<evidence type="ECO:0000313" key="6">
    <source>
        <dbReference type="EMBL" id="SEB81043.1"/>
    </source>
</evidence>
<dbReference type="GO" id="GO:0006355">
    <property type="term" value="P:regulation of DNA-templated transcription"/>
    <property type="evidence" value="ECO:0007669"/>
    <property type="project" value="InterPro"/>
</dbReference>
<dbReference type="SMART" id="SM00421">
    <property type="entry name" value="HTH_LUXR"/>
    <property type="match status" value="1"/>
</dbReference>
<proteinExistence type="predicted"/>
<evidence type="ECO:0000256" key="1">
    <source>
        <dbReference type="ARBA" id="ARBA00022553"/>
    </source>
</evidence>
<feature type="domain" description="Response regulatory" evidence="5">
    <location>
        <begin position="4"/>
        <end position="123"/>
    </location>
</feature>
<sequence>MPIRVQIADDHPLTLIGIHTLLENRAELEIVAQAHSVETLLENLQRQPCDLLLTDLMMPGGDQVDGIRLIRRLRSRYPELAIVVITMLDNPALISSLLKLGIQGLVSKRGLLNDLPKAIAANPRAPFVSPSIQHLLDTSTALHGKPLLQPEQLSAREIEVLRLYGTGMSIGAIAQHLCRSKQTISTQKSSAMRKLGLDTSASLFLYIQEHGLS</sequence>
<evidence type="ECO:0000259" key="5">
    <source>
        <dbReference type="PROSITE" id="PS50110"/>
    </source>
</evidence>
<accession>A0A1H4MDM4</accession>
<dbReference type="InterPro" id="IPR039420">
    <property type="entry name" value="WalR-like"/>
</dbReference>
<dbReference type="SUPFAM" id="SSF52172">
    <property type="entry name" value="CheY-like"/>
    <property type="match status" value="1"/>
</dbReference>
<dbReference type="InterPro" id="IPR058245">
    <property type="entry name" value="NreC/VraR/RcsB-like_REC"/>
</dbReference>
<dbReference type="PANTHER" id="PTHR43214:SF17">
    <property type="entry name" value="TRANSCRIPTIONAL REGULATORY PROTEIN RCSB"/>
    <property type="match status" value="1"/>
</dbReference>
<organism evidence="6 7">
    <name type="scientific">Pseudomonas saponiphila</name>
    <dbReference type="NCBI Taxonomy" id="556534"/>
    <lineage>
        <taxon>Bacteria</taxon>
        <taxon>Pseudomonadati</taxon>
        <taxon>Pseudomonadota</taxon>
        <taxon>Gammaproteobacteria</taxon>
        <taxon>Pseudomonadales</taxon>
        <taxon>Pseudomonadaceae</taxon>
        <taxon>Pseudomonas</taxon>
    </lineage>
</organism>
<dbReference type="Proteomes" id="UP000198982">
    <property type="component" value="Unassembled WGS sequence"/>
</dbReference>
<dbReference type="AlphaFoldDB" id="A0A1H4MDM4"/>
<dbReference type="CDD" id="cd06170">
    <property type="entry name" value="LuxR_C_like"/>
    <property type="match status" value="1"/>
</dbReference>
<evidence type="ECO:0000256" key="2">
    <source>
        <dbReference type="ARBA" id="ARBA00023125"/>
    </source>
</evidence>
<dbReference type="PROSITE" id="PS50043">
    <property type="entry name" value="HTH_LUXR_2"/>
    <property type="match status" value="1"/>
</dbReference>
<keyword evidence="2" id="KW-0238">DNA-binding</keyword>
<dbReference type="Gene3D" id="1.10.10.10">
    <property type="entry name" value="Winged helix-like DNA-binding domain superfamily/Winged helix DNA-binding domain"/>
    <property type="match status" value="1"/>
</dbReference>
<protein>
    <submittedName>
        <fullName evidence="6">Two component transcriptional regulator, LuxR family</fullName>
    </submittedName>
</protein>
<dbReference type="Gene3D" id="3.40.50.2300">
    <property type="match status" value="1"/>
</dbReference>
<dbReference type="SUPFAM" id="SSF46894">
    <property type="entry name" value="C-terminal effector domain of the bipartite response regulators"/>
    <property type="match status" value="1"/>
</dbReference>
<evidence type="ECO:0000313" key="7">
    <source>
        <dbReference type="Proteomes" id="UP000198982"/>
    </source>
</evidence>
<dbReference type="SMART" id="SM00448">
    <property type="entry name" value="REC"/>
    <property type="match status" value="1"/>
</dbReference>
<dbReference type="InterPro" id="IPR036388">
    <property type="entry name" value="WH-like_DNA-bd_sf"/>
</dbReference>
<evidence type="ECO:0000259" key="4">
    <source>
        <dbReference type="PROSITE" id="PS50043"/>
    </source>
</evidence>
<dbReference type="PANTHER" id="PTHR43214">
    <property type="entry name" value="TWO-COMPONENT RESPONSE REGULATOR"/>
    <property type="match status" value="1"/>
</dbReference>
<dbReference type="PROSITE" id="PS50110">
    <property type="entry name" value="RESPONSE_REGULATORY"/>
    <property type="match status" value="1"/>
</dbReference>
<dbReference type="CDD" id="cd17535">
    <property type="entry name" value="REC_NarL-like"/>
    <property type="match status" value="1"/>
</dbReference>
<dbReference type="InterPro" id="IPR000792">
    <property type="entry name" value="Tscrpt_reg_LuxR_C"/>
</dbReference>
<dbReference type="GO" id="GO:0003677">
    <property type="term" value="F:DNA binding"/>
    <property type="evidence" value="ECO:0007669"/>
    <property type="project" value="UniProtKB-KW"/>
</dbReference>
<dbReference type="GO" id="GO:0000160">
    <property type="term" value="P:phosphorelay signal transduction system"/>
    <property type="evidence" value="ECO:0007669"/>
    <property type="project" value="InterPro"/>
</dbReference>
<evidence type="ECO:0000256" key="3">
    <source>
        <dbReference type="PROSITE-ProRule" id="PRU00169"/>
    </source>
</evidence>
<dbReference type="RefSeq" id="WP_060840035.1">
    <property type="nucleotide sequence ID" value="NZ_FNTJ01000001.1"/>
</dbReference>
<dbReference type="InterPro" id="IPR001789">
    <property type="entry name" value="Sig_transdc_resp-reg_receiver"/>
</dbReference>
<dbReference type="InterPro" id="IPR011006">
    <property type="entry name" value="CheY-like_superfamily"/>
</dbReference>
<keyword evidence="1 3" id="KW-0597">Phosphoprotein</keyword>
<name>A0A1H4MDM4_9PSED</name>
<gene>
    <name evidence="6" type="ORF">SAMN05216178_2343</name>
</gene>
<dbReference type="Pfam" id="PF00196">
    <property type="entry name" value="GerE"/>
    <property type="match status" value="1"/>
</dbReference>
<keyword evidence="7" id="KW-1185">Reference proteome</keyword>
<dbReference type="EMBL" id="FNTJ01000001">
    <property type="protein sequence ID" value="SEB81043.1"/>
    <property type="molecule type" value="Genomic_DNA"/>
</dbReference>
<feature type="domain" description="HTH luxR-type" evidence="4">
    <location>
        <begin position="146"/>
        <end position="211"/>
    </location>
</feature>
<reference evidence="7" key="1">
    <citation type="submission" date="2016-10" db="EMBL/GenBank/DDBJ databases">
        <authorList>
            <person name="Varghese N."/>
            <person name="Submissions S."/>
        </authorList>
    </citation>
    <scope>NUCLEOTIDE SEQUENCE [LARGE SCALE GENOMIC DNA]</scope>
    <source>
        <strain evidence="7">DSM 9751</strain>
    </source>
</reference>
<dbReference type="PRINTS" id="PR00038">
    <property type="entry name" value="HTHLUXR"/>
</dbReference>